<sequence>MILLDTCAIIWDALDRSKLTGEASAAIAKADEHNALIICDISIWEIAMLIQRDRIKVECTAANFIDLYLASRNLAVVTISPEIAELSTSFGQEINNDPADRIIAATSIIHNAQLVTADMNLRQSSLVDTIW</sequence>
<dbReference type="EMBL" id="BAABBO010000002">
    <property type="protein sequence ID" value="GAA3952702.1"/>
    <property type="molecule type" value="Genomic_DNA"/>
</dbReference>
<dbReference type="RefSeq" id="WP_344803868.1">
    <property type="nucleotide sequence ID" value="NZ_BAABBO010000002.1"/>
</dbReference>
<protein>
    <submittedName>
        <fullName evidence="2">Type II toxin-antitoxin system VapC family toxin</fullName>
    </submittedName>
</protein>
<organism evidence="2 3">
    <name type="scientific">Allohahella marinimesophila</name>
    <dbReference type="NCBI Taxonomy" id="1054972"/>
    <lineage>
        <taxon>Bacteria</taxon>
        <taxon>Pseudomonadati</taxon>
        <taxon>Pseudomonadota</taxon>
        <taxon>Gammaproteobacteria</taxon>
        <taxon>Oceanospirillales</taxon>
        <taxon>Hahellaceae</taxon>
        <taxon>Allohahella</taxon>
    </lineage>
</organism>
<comment type="caution">
    <text evidence="2">The sequence shown here is derived from an EMBL/GenBank/DDBJ whole genome shotgun (WGS) entry which is preliminary data.</text>
</comment>
<evidence type="ECO:0000259" key="1">
    <source>
        <dbReference type="Pfam" id="PF01850"/>
    </source>
</evidence>
<dbReference type="InterPro" id="IPR029060">
    <property type="entry name" value="PIN-like_dom_sf"/>
</dbReference>
<dbReference type="PANTHER" id="PTHR36173">
    <property type="entry name" value="RIBONUCLEASE VAPC16-RELATED"/>
    <property type="match status" value="1"/>
</dbReference>
<proteinExistence type="predicted"/>
<dbReference type="Proteomes" id="UP001501337">
    <property type="component" value="Unassembled WGS sequence"/>
</dbReference>
<dbReference type="Gene3D" id="3.40.50.1010">
    <property type="entry name" value="5'-nuclease"/>
    <property type="match status" value="1"/>
</dbReference>
<keyword evidence="3" id="KW-1185">Reference proteome</keyword>
<dbReference type="PANTHER" id="PTHR36173:SF1">
    <property type="entry name" value="RIBONUCLEASE VAPC22"/>
    <property type="match status" value="1"/>
</dbReference>
<gene>
    <name evidence="2" type="ORF">GCM10022278_09570</name>
</gene>
<accession>A0ABP7NRJ3</accession>
<dbReference type="InterPro" id="IPR052919">
    <property type="entry name" value="TA_system_RNase"/>
</dbReference>
<name>A0ABP7NRJ3_9GAMM</name>
<reference evidence="3" key="1">
    <citation type="journal article" date="2019" name="Int. J. Syst. Evol. Microbiol.">
        <title>The Global Catalogue of Microorganisms (GCM) 10K type strain sequencing project: providing services to taxonomists for standard genome sequencing and annotation.</title>
        <authorList>
            <consortium name="The Broad Institute Genomics Platform"/>
            <consortium name="The Broad Institute Genome Sequencing Center for Infectious Disease"/>
            <person name="Wu L."/>
            <person name="Ma J."/>
        </authorList>
    </citation>
    <scope>NUCLEOTIDE SEQUENCE [LARGE SCALE GENOMIC DNA]</scope>
    <source>
        <strain evidence="3">JCM 17555</strain>
    </source>
</reference>
<dbReference type="InterPro" id="IPR002716">
    <property type="entry name" value="PIN_dom"/>
</dbReference>
<evidence type="ECO:0000313" key="3">
    <source>
        <dbReference type="Proteomes" id="UP001501337"/>
    </source>
</evidence>
<evidence type="ECO:0000313" key="2">
    <source>
        <dbReference type="EMBL" id="GAA3952702.1"/>
    </source>
</evidence>
<dbReference type="CDD" id="cd09872">
    <property type="entry name" value="PIN_Sll0205-like"/>
    <property type="match status" value="1"/>
</dbReference>
<feature type="domain" description="PIN" evidence="1">
    <location>
        <begin position="2"/>
        <end position="122"/>
    </location>
</feature>
<dbReference type="InterPro" id="IPR041705">
    <property type="entry name" value="PIN_Sll0205"/>
</dbReference>
<dbReference type="Pfam" id="PF01850">
    <property type="entry name" value="PIN"/>
    <property type="match status" value="1"/>
</dbReference>
<dbReference type="SUPFAM" id="SSF88723">
    <property type="entry name" value="PIN domain-like"/>
    <property type="match status" value="1"/>
</dbReference>